<dbReference type="VEuPathDB" id="FungiDB:RhiirFUN_001171"/>
<dbReference type="FunFam" id="2.130.10.10:FF:001070">
    <property type="entry name" value="Dynein intermediate chain, cytosolic"/>
    <property type="match status" value="1"/>
</dbReference>
<dbReference type="SMART" id="SM00320">
    <property type="entry name" value="WD40"/>
    <property type="match status" value="5"/>
</dbReference>
<sequence>MEMERRKEELEKKRQKLAELRRAREERKQVFTTATQKQEEKSVERSRKEQIDDLVKSLLKDKATGDHPGTPTSSKSDDVEPEKGITSHHARLSSISTGYSPGTSVPQSPSILAPSRYIPDFSSFEAVILDIAPKELILYSKEVQTTERSFGPPPPNEDEIRAKFLKEQEEKEKARQAALEEERSRLEDEKKKMQQLKDISEDVRKKIISSNEFVEFIDHSTKIVERVLNENYDYMKDYSIIKDNENDDQSGSRVKYVNSFFDDRWTKNRSVTDVNWSRKNPEICVASYNKNPMAMNEPDGVAVVWSLKLLERPEYVFHSQSDVLTTMFSEFHPTLVIGGTYSGQIVLWDMRSKSLPVLKTPLSASGHTHPVYSMQMVGTQNAHNLITASTDGLICSWQLDMLAQPQETLELVHAEHSKTDEVSVTALGFPENETAAFWVGTEEGIAYQANRYGRAGGKAGINPYDVYKGHWGPITGLHFHPMTGQHNFSDLFLTSSVDWTCKLWRAKSISKPSTSPQTITPLYSFEGADDYVYDVKWSPTHPALFASVDGTGKFSLWNLNVDTEVPIVSTQVGSQAKALNKINWDKEGRKTAIGSSDGRVHIYDIGELANPRDDEWEILHKTISEMTTENHNGRYVVANHNIYD</sequence>
<feature type="compositionally biased region" description="Basic and acidic residues" evidence="5">
    <location>
        <begin position="37"/>
        <end position="65"/>
    </location>
</feature>
<name>A0A915YN28_9GLOM</name>
<evidence type="ECO:0000256" key="1">
    <source>
        <dbReference type="ARBA" id="ARBA00022490"/>
    </source>
</evidence>
<dbReference type="GO" id="GO:0005868">
    <property type="term" value="C:cytoplasmic dynein complex"/>
    <property type="evidence" value="ECO:0007669"/>
    <property type="project" value="TreeGrafter"/>
</dbReference>
<organism evidence="6 7">
    <name type="scientific">Rhizophagus irregularis</name>
    <dbReference type="NCBI Taxonomy" id="588596"/>
    <lineage>
        <taxon>Eukaryota</taxon>
        <taxon>Fungi</taxon>
        <taxon>Fungi incertae sedis</taxon>
        <taxon>Mucoromycota</taxon>
        <taxon>Glomeromycotina</taxon>
        <taxon>Glomeromycetes</taxon>
        <taxon>Glomerales</taxon>
        <taxon>Glomeraceae</taxon>
        <taxon>Rhizophagus</taxon>
    </lineage>
</organism>
<dbReference type="Pfam" id="PF00400">
    <property type="entry name" value="WD40"/>
    <property type="match status" value="2"/>
</dbReference>
<evidence type="ECO:0000256" key="4">
    <source>
        <dbReference type="SAM" id="Coils"/>
    </source>
</evidence>
<dbReference type="AlphaFoldDB" id="A0A915YN28"/>
<reference evidence="6" key="1">
    <citation type="submission" date="2020-05" db="EMBL/GenBank/DDBJ databases">
        <authorList>
            <person name="Rincon C."/>
            <person name="Sanders R I."/>
            <person name="Robbins C."/>
            <person name="Chaturvedi A."/>
        </authorList>
    </citation>
    <scope>NUCLEOTIDE SEQUENCE</scope>
    <source>
        <strain evidence="6">CHB12</strain>
    </source>
</reference>
<evidence type="ECO:0000256" key="5">
    <source>
        <dbReference type="SAM" id="MobiDB-lite"/>
    </source>
</evidence>
<keyword evidence="1" id="KW-0963">Cytoplasm</keyword>
<protein>
    <recommendedName>
        <fullName evidence="8">WD40 repeat-like protein</fullName>
    </recommendedName>
</protein>
<accession>A0A915YN28</accession>
<dbReference type="EMBL" id="CAGKOT010000001">
    <property type="protein sequence ID" value="CAB5296089.1"/>
    <property type="molecule type" value="Genomic_DNA"/>
</dbReference>
<keyword evidence="4" id="KW-0175">Coiled coil</keyword>
<feature type="compositionally biased region" description="Basic and acidic residues" evidence="5">
    <location>
        <begin position="20"/>
        <end position="29"/>
    </location>
</feature>
<feature type="region of interest" description="Disordered" evidence="5">
    <location>
        <begin position="20"/>
        <end position="112"/>
    </location>
</feature>
<feature type="compositionally biased region" description="Basic and acidic residues" evidence="5">
    <location>
        <begin position="75"/>
        <end position="85"/>
    </location>
</feature>
<dbReference type="GO" id="GO:0010970">
    <property type="term" value="P:transport along microtubule"/>
    <property type="evidence" value="ECO:0007669"/>
    <property type="project" value="TreeGrafter"/>
</dbReference>
<evidence type="ECO:0000256" key="3">
    <source>
        <dbReference type="ARBA" id="ARBA00022737"/>
    </source>
</evidence>
<dbReference type="GO" id="GO:0045504">
    <property type="term" value="F:dynein heavy chain binding"/>
    <property type="evidence" value="ECO:0007669"/>
    <property type="project" value="TreeGrafter"/>
</dbReference>
<dbReference type="Proteomes" id="UP000684084">
    <property type="component" value="Unassembled WGS sequence"/>
</dbReference>
<proteinExistence type="predicted"/>
<keyword evidence="2" id="KW-0853">WD repeat</keyword>
<dbReference type="OrthoDB" id="366230at2759"/>
<keyword evidence="3" id="KW-0677">Repeat</keyword>
<dbReference type="GO" id="GO:0045503">
    <property type="term" value="F:dynein light chain binding"/>
    <property type="evidence" value="ECO:0007669"/>
    <property type="project" value="TreeGrafter"/>
</dbReference>
<feature type="compositionally biased region" description="Polar residues" evidence="5">
    <location>
        <begin position="93"/>
        <end position="110"/>
    </location>
</feature>
<dbReference type="PANTHER" id="PTHR12442">
    <property type="entry name" value="DYNEIN INTERMEDIATE CHAIN"/>
    <property type="match status" value="1"/>
</dbReference>
<evidence type="ECO:0000256" key="2">
    <source>
        <dbReference type="ARBA" id="ARBA00022574"/>
    </source>
</evidence>
<gene>
    <name evidence="6" type="ORF">CHRIB12_LOCUS474</name>
</gene>
<evidence type="ECO:0000313" key="6">
    <source>
        <dbReference type="EMBL" id="CAB5296089.1"/>
    </source>
</evidence>
<feature type="coiled-coil region" evidence="4">
    <location>
        <begin position="162"/>
        <end position="206"/>
    </location>
</feature>
<dbReference type="FunFam" id="2.130.10.10:FF:000414">
    <property type="entry name" value="Cytoplasmic dynein intermediate chain"/>
    <property type="match status" value="1"/>
</dbReference>
<dbReference type="InterPro" id="IPR001680">
    <property type="entry name" value="WD40_rpt"/>
</dbReference>
<dbReference type="PANTHER" id="PTHR12442:SF22">
    <property type="entry name" value="CYTOPLASMIC DYNEIN 1 INTERMEDIATE CHAIN-RELATED"/>
    <property type="match status" value="1"/>
</dbReference>
<evidence type="ECO:0008006" key="8">
    <source>
        <dbReference type="Google" id="ProtNLM"/>
    </source>
</evidence>
<comment type="caution">
    <text evidence="6">The sequence shown here is derived from an EMBL/GenBank/DDBJ whole genome shotgun (WGS) entry which is preliminary data.</text>
</comment>
<dbReference type="InterPro" id="IPR050687">
    <property type="entry name" value="Dynein_IC"/>
</dbReference>
<evidence type="ECO:0000313" key="7">
    <source>
        <dbReference type="Proteomes" id="UP000684084"/>
    </source>
</evidence>